<evidence type="ECO:0000256" key="8">
    <source>
        <dbReference type="SAM" id="SignalP"/>
    </source>
</evidence>
<evidence type="ECO:0000256" key="4">
    <source>
        <dbReference type="ARBA" id="ARBA00022723"/>
    </source>
</evidence>
<feature type="compositionally biased region" description="Polar residues" evidence="7">
    <location>
        <begin position="163"/>
        <end position="174"/>
    </location>
</feature>
<keyword evidence="4" id="KW-0479">Metal-binding</keyword>
<dbReference type="PANTHER" id="PTHR12271:SF66">
    <property type="entry name" value="TERMINAL URIDYLYLTRANSFERASE TAILOR"/>
    <property type="match status" value="1"/>
</dbReference>
<dbReference type="Pfam" id="PF03828">
    <property type="entry name" value="PAP_assoc"/>
    <property type="match status" value="1"/>
</dbReference>
<dbReference type="SMART" id="SM00355">
    <property type="entry name" value="ZnF_C2H2"/>
    <property type="match status" value="6"/>
</dbReference>
<organism evidence="10 11">
    <name type="scientific">Temnothorax curvispinosus</name>
    <dbReference type="NCBI Taxonomy" id="300111"/>
    <lineage>
        <taxon>Eukaryota</taxon>
        <taxon>Metazoa</taxon>
        <taxon>Ecdysozoa</taxon>
        <taxon>Arthropoda</taxon>
        <taxon>Hexapoda</taxon>
        <taxon>Insecta</taxon>
        <taxon>Pterygota</taxon>
        <taxon>Neoptera</taxon>
        <taxon>Endopterygota</taxon>
        <taxon>Hymenoptera</taxon>
        <taxon>Apocrita</taxon>
        <taxon>Aculeata</taxon>
        <taxon>Formicoidea</taxon>
        <taxon>Formicidae</taxon>
        <taxon>Myrmicinae</taxon>
        <taxon>Temnothorax</taxon>
    </lineage>
</organism>
<dbReference type="PROSITE" id="PS50157">
    <property type="entry name" value="ZINC_FINGER_C2H2_2"/>
    <property type="match status" value="1"/>
</dbReference>
<dbReference type="SUPFAM" id="SSF81301">
    <property type="entry name" value="Nucleotidyltransferase"/>
    <property type="match status" value="1"/>
</dbReference>
<dbReference type="Gene3D" id="1.10.1410.10">
    <property type="match status" value="1"/>
</dbReference>
<dbReference type="InterPro" id="IPR003604">
    <property type="entry name" value="Matrin/U1-like-C_Znf_C2H2"/>
</dbReference>
<feature type="chain" id="PRO_5026927850" evidence="8">
    <location>
        <begin position="17"/>
        <end position="1354"/>
    </location>
</feature>
<evidence type="ECO:0000256" key="5">
    <source>
        <dbReference type="ARBA" id="ARBA00022842"/>
    </source>
</evidence>
<evidence type="ECO:0000256" key="2">
    <source>
        <dbReference type="ARBA" id="ARBA00001946"/>
    </source>
</evidence>
<evidence type="ECO:0000259" key="9">
    <source>
        <dbReference type="PROSITE" id="PS50157"/>
    </source>
</evidence>
<dbReference type="GO" id="GO:0003676">
    <property type="term" value="F:nucleic acid binding"/>
    <property type="evidence" value="ECO:0007669"/>
    <property type="project" value="InterPro"/>
</dbReference>
<proteinExistence type="predicted"/>
<dbReference type="InterPro" id="IPR002058">
    <property type="entry name" value="PAP_assoc"/>
</dbReference>
<evidence type="ECO:0000313" key="11">
    <source>
        <dbReference type="RefSeq" id="XP_024893480.1"/>
    </source>
</evidence>
<reference evidence="11" key="1">
    <citation type="submission" date="2025-08" db="UniProtKB">
        <authorList>
            <consortium name="RefSeq"/>
        </authorList>
    </citation>
    <scope>IDENTIFICATION</scope>
    <source>
        <tissue evidence="11">Whole body</tissue>
    </source>
</reference>
<dbReference type="PANTHER" id="PTHR12271">
    <property type="entry name" value="POLY A POLYMERASE CID PAP -RELATED"/>
    <property type="match status" value="1"/>
</dbReference>
<keyword evidence="5" id="KW-0460">Magnesium</keyword>
<keyword evidence="6" id="KW-0862">Zinc</keyword>
<sequence length="1354" mass="156923">MPKTFLSVLFFRFVSFIIQNTPRLISEKAVAAIKLAKMYQRFFERGITRYNGRWYCYPCKTTLQTLTEAQRHSEEAHSTISTQTSDFLNKFVTLRNKGYRMLLQHSIVRDTQRDYFCICCQCSISSLHYFYQHSKEENHQKYMKIILKRSTNKQQNSRDKTNNKQSNTSVNVENSTERINKSKTQPICENKLIKDDTNDSTQTASRIIESAPCALMQEVKTHKHFLDSTFQSFTDLMHHSPDINPQISGFWEKSIESSSIIRRKLLNHERAMQDMPEEYFCKLCQCPIPSLDHCQQHLNGKRHKCMIESNEKDINTVIPEDLVNEQQNVNNNTTDNQDVSVNAFDGNDSIRNLQSNFRTEEERTVSVKSYNEDSINDGVLQIKRRIDIMAYCCLCDAFIYKTIGNNHEIDTLHSDVSSKLKIFNQEAACIINLEEKKKTIRPIQLNSKKFDGTAWPEYTETAAKYTCDHCNEIIEEDDIINHEITVHKSDMTSSMKYIYDWSSTTRDFNTTMHYPLFRCSFCNEIIHGILSLSNHFLTLKHKENIKLLTDIKRQEDDGCKDIQIYLKPFEFLSIISFEKNGGTVEIKEQPVIYIKNHYTTFCENTIENKLIYVCLACSYNACETHNILDHLCKTSKHLKHFENIFLTYNYIHNVSVSKDLSTNGTHEIESQVSKEDISIDNGLFVKHNINETQVNAERCHNNSSIAAANISNRNDELCQNEKNNSGLFISLDIFEEIDTSIKYINVPRRAHLMNKKSVNKITKSDRYNKAYSTQFLEFEEVMFACNERKLKEMKSHLQFFVPHLDKMLCLICNGSPQLCSAQAIYEHINCVGHVRQFEKLHENKEHLELLKELVQPLRDSSAKCFACNKILNKRRSCKNASDNVDFKNHTHSPLHKNAREQLLNKAVCVLEEFQNLWYDIQYFACVECGKRFKRKITFLEHLDTAHRKVLNNKDNSMFDFCLTCATLWFKNESCTEDIHMSYQAHCHQQTHQYLRKTNDLAVTSLPQSLQNLLKNVNRTAADLFNLSIGVKNDRKVNQLTDALEHIFKTHRLPVEVCTFGSRVTGLALPNSDIDVYLNFGDERTEPELIKSRSEQIQDCLRADHENWDIELTLDRSRTPLIKVKHRPTKLQCDISFINGLSVENSKLIKSFNRAYPPCQKLTLFLKKWLSLGGLSGPDGITNYALVWLVIFYLQVKFAAVPSIAALIESHNQSKIVSGWETGVGDTILINLPKLSIRDLLVDFFEYYGSFNYMHSVICPLLGKTCPKKAFVEVSTLPNSMAPYVTKLRNEKPEYFRIDSHMCVQDPFDLSHNLTKAVPVLTLKCFKQYCNESLSVLRNVTATSLKKKFREMKLF</sequence>
<gene>
    <name evidence="11" type="primary">LOC112468507</name>
</gene>
<dbReference type="RefSeq" id="XP_024893480.1">
    <property type="nucleotide sequence ID" value="XM_025037712.1"/>
</dbReference>
<dbReference type="GO" id="GO:1990817">
    <property type="term" value="F:poly(A) RNA polymerase activity"/>
    <property type="evidence" value="ECO:0007669"/>
    <property type="project" value="UniProtKB-ARBA"/>
</dbReference>
<dbReference type="GO" id="GO:0050265">
    <property type="term" value="F:RNA uridylyltransferase activity"/>
    <property type="evidence" value="ECO:0007669"/>
    <property type="project" value="TreeGrafter"/>
</dbReference>
<evidence type="ECO:0000256" key="1">
    <source>
        <dbReference type="ARBA" id="ARBA00001936"/>
    </source>
</evidence>
<keyword evidence="6" id="KW-0863">Zinc-finger</keyword>
<keyword evidence="8" id="KW-0732">Signal</keyword>
<dbReference type="OrthoDB" id="407432at2759"/>
<dbReference type="CDD" id="cd05402">
    <property type="entry name" value="NT_PAP_TUTase"/>
    <property type="match status" value="1"/>
</dbReference>
<dbReference type="InterPro" id="IPR013087">
    <property type="entry name" value="Znf_C2H2_type"/>
</dbReference>
<dbReference type="Gene3D" id="3.30.460.10">
    <property type="entry name" value="Beta Polymerase, domain 2"/>
    <property type="match status" value="1"/>
</dbReference>
<dbReference type="GO" id="GO:0008270">
    <property type="term" value="F:zinc ion binding"/>
    <property type="evidence" value="ECO:0007669"/>
    <property type="project" value="UniProtKB-KW"/>
</dbReference>
<name>A0A6J1RL69_9HYME</name>
<dbReference type="Proteomes" id="UP000504618">
    <property type="component" value="Unplaced"/>
</dbReference>
<accession>A0A6J1RL69</accession>
<dbReference type="SUPFAM" id="SSF57667">
    <property type="entry name" value="beta-beta-alpha zinc fingers"/>
    <property type="match status" value="1"/>
</dbReference>
<keyword evidence="10" id="KW-1185">Reference proteome</keyword>
<evidence type="ECO:0000256" key="6">
    <source>
        <dbReference type="PROSITE-ProRule" id="PRU00042"/>
    </source>
</evidence>
<feature type="region of interest" description="Disordered" evidence="7">
    <location>
        <begin position="149"/>
        <end position="180"/>
    </location>
</feature>
<keyword evidence="3" id="KW-0808">Transferase</keyword>
<dbReference type="PROSITE" id="PS00028">
    <property type="entry name" value="ZINC_FINGER_C2H2_1"/>
    <property type="match status" value="1"/>
</dbReference>
<dbReference type="GO" id="GO:0031123">
    <property type="term" value="P:RNA 3'-end processing"/>
    <property type="evidence" value="ECO:0007669"/>
    <property type="project" value="TreeGrafter"/>
</dbReference>
<evidence type="ECO:0000313" key="10">
    <source>
        <dbReference type="Proteomes" id="UP000504618"/>
    </source>
</evidence>
<dbReference type="InterPro" id="IPR043519">
    <property type="entry name" value="NT_sf"/>
</dbReference>
<dbReference type="Pfam" id="PF22600">
    <property type="entry name" value="MTPAP-like_central"/>
    <property type="match status" value="1"/>
</dbReference>
<protein>
    <submittedName>
        <fullName evidence="11">Uncharacterized protein LOC112468507 isoform X1</fullName>
    </submittedName>
</protein>
<comment type="cofactor">
    <cofactor evidence="2">
        <name>Mg(2+)</name>
        <dbReference type="ChEBI" id="CHEBI:18420"/>
    </cofactor>
</comment>
<feature type="domain" description="C2H2-type" evidence="9">
    <location>
        <begin position="923"/>
        <end position="946"/>
    </location>
</feature>
<dbReference type="InterPro" id="IPR036236">
    <property type="entry name" value="Znf_C2H2_sf"/>
</dbReference>
<feature type="signal peptide" evidence="8">
    <location>
        <begin position="1"/>
        <end position="16"/>
    </location>
</feature>
<evidence type="ECO:0000256" key="7">
    <source>
        <dbReference type="SAM" id="MobiDB-lite"/>
    </source>
</evidence>
<dbReference type="SUPFAM" id="SSF81631">
    <property type="entry name" value="PAP/OAS1 substrate-binding domain"/>
    <property type="match status" value="1"/>
</dbReference>
<dbReference type="InterPro" id="IPR054708">
    <property type="entry name" value="MTPAP-like_central"/>
</dbReference>
<dbReference type="SMART" id="SM00451">
    <property type="entry name" value="ZnF_U1"/>
    <property type="match status" value="3"/>
</dbReference>
<dbReference type="GeneID" id="112468507"/>
<comment type="cofactor">
    <cofactor evidence="1">
        <name>Mn(2+)</name>
        <dbReference type="ChEBI" id="CHEBI:29035"/>
    </cofactor>
</comment>
<evidence type="ECO:0000256" key="3">
    <source>
        <dbReference type="ARBA" id="ARBA00022679"/>
    </source>
</evidence>